<sequence length="483" mass="52485">MPTTPKLIRGYEVVIGLENHVQLSTQSKIFSGSSTAFGAEPNTQASPVDLALPGTLPVLNRAAVERAIRFGLAVGAKVAPLSIFARKNYFYPDLPKGYQISQFEIPVVQGGKVEFFVGDKKHVVNLTRAHLEEDAGKSLHEDYHGQSGIDLNRAGTPLLEIVSEPDMRSGAEAAEYAKTLHALVMWLGICDGNMQEGSFRCDVNVSVRKPGEPFGTRREIKNLNSFRFLVDAVNYEVNWQIDEIEDGRKIQQATVLYNPDTGETRAMRSKEDSADYRYFPDPDLPPLVIAPEWVERVKGEMPELPSVMAARFESVDGLPGYDAMMMTQSLATARYYEAAKAAGATPKLVANWVMGEISKRLNASGGEIDAAPVGPELLAKLIGRISDGTISNNAAKQVFESLWTGEASDVDAIIEAKGLKQVSDTGAIEAILDEVLAANQKSVDEYRAGKDKAFNALVGQAMKATKGKANPALVNELLKKKLG</sequence>
<proteinExistence type="inferred from homology"/>
<dbReference type="EMBL" id="JAJTWU010000005">
    <property type="protein sequence ID" value="MCE4555541.1"/>
    <property type="molecule type" value="Genomic_DNA"/>
</dbReference>
<comment type="caution">
    <text evidence="13">The sequence shown here is derived from an EMBL/GenBank/DDBJ whole genome shotgun (WGS) entry which is preliminary data.</text>
</comment>
<accession>A0ABS8XXP2</accession>
<gene>
    <name evidence="11 13" type="primary">gatB</name>
    <name evidence="13" type="ORF">LXT13_14130</name>
</gene>
<dbReference type="PROSITE" id="PS01234">
    <property type="entry name" value="GATB"/>
    <property type="match status" value="1"/>
</dbReference>
<keyword evidence="4 11" id="KW-0436">Ligase</keyword>
<keyword evidence="14" id="KW-1185">Reference proteome</keyword>
<dbReference type="InterPro" id="IPR018027">
    <property type="entry name" value="Asn/Gln_amidotransferase"/>
</dbReference>
<dbReference type="SUPFAM" id="SSF89095">
    <property type="entry name" value="GatB/YqeY motif"/>
    <property type="match status" value="1"/>
</dbReference>
<evidence type="ECO:0000256" key="7">
    <source>
        <dbReference type="ARBA" id="ARBA00022917"/>
    </source>
</evidence>
<dbReference type="NCBIfam" id="NF004012">
    <property type="entry name" value="PRK05477.1-2"/>
    <property type="match status" value="1"/>
</dbReference>
<evidence type="ECO:0000256" key="10">
    <source>
        <dbReference type="ARBA" id="ARBA00047913"/>
    </source>
</evidence>
<evidence type="ECO:0000256" key="6">
    <source>
        <dbReference type="ARBA" id="ARBA00022840"/>
    </source>
</evidence>
<dbReference type="InterPro" id="IPR004413">
    <property type="entry name" value="GatB"/>
</dbReference>
<dbReference type="NCBIfam" id="NF004014">
    <property type="entry name" value="PRK05477.1-4"/>
    <property type="match status" value="1"/>
</dbReference>
<dbReference type="Gene3D" id="1.10.10.410">
    <property type="match status" value="1"/>
</dbReference>
<keyword evidence="5 11" id="KW-0547">Nucleotide-binding</keyword>
<dbReference type="InterPro" id="IPR042114">
    <property type="entry name" value="GatB_C_1"/>
</dbReference>
<dbReference type="EC" id="6.3.5.-" evidence="11"/>
<dbReference type="InterPro" id="IPR006075">
    <property type="entry name" value="Asn/Gln-tRNA_Trfase_suB/E_cat"/>
</dbReference>
<dbReference type="InterPro" id="IPR023168">
    <property type="entry name" value="GatB_Yqey_C_2"/>
</dbReference>
<dbReference type="InterPro" id="IPR017959">
    <property type="entry name" value="Asn/Gln-tRNA_amidoTrfase_suB/E"/>
</dbReference>
<dbReference type="InterPro" id="IPR003789">
    <property type="entry name" value="Asn/Gln_tRNA_amidoTrase-B-like"/>
</dbReference>
<name>A0ABS8XXP2_9BURK</name>
<evidence type="ECO:0000256" key="5">
    <source>
        <dbReference type="ARBA" id="ARBA00022741"/>
    </source>
</evidence>
<dbReference type="PANTHER" id="PTHR11659">
    <property type="entry name" value="GLUTAMYL-TRNA GLN AMIDOTRANSFERASE SUBUNIT B MITOCHONDRIAL AND PROKARYOTIC PET112-RELATED"/>
    <property type="match status" value="1"/>
</dbReference>
<comment type="catalytic activity">
    <reaction evidence="9 11">
        <text>L-aspartyl-tRNA(Asn) + L-glutamine + ATP + H2O = L-asparaginyl-tRNA(Asn) + L-glutamate + ADP + phosphate + 2 H(+)</text>
        <dbReference type="Rhea" id="RHEA:14513"/>
        <dbReference type="Rhea" id="RHEA-COMP:9674"/>
        <dbReference type="Rhea" id="RHEA-COMP:9677"/>
        <dbReference type="ChEBI" id="CHEBI:15377"/>
        <dbReference type="ChEBI" id="CHEBI:15378"/>
        <dbReference type="ChEBI" id="CHEBI:29985"/>
        <dbReference type="ChEBI" id="CHEBI:30616"/>
        <dbReference type="ChEBI" id="CHEBI:43474"/>
        <dbReference type="ChEBI" id="CHEBI:58359"/>
        <dbReference type="ChEBI" id="CHEBI:78515"/>
        <dbReference type="ChEBI" id="CHEBI:78516"/>
        <dbReference type="ChEBI" id="CHEBI:456216"/>
    </reaction>
</comment>
<dbReference type="InterPro" id="IPR014746">
    <property type="entry name" value="Gln_synth/guanido_kin_cat_dom"/>
</dbReference>
<dbReference type="InterPro" id="IPR017958">
    <property type="entry name" value="Gln-tRNA_amidoTrfase_suB_CS"/>
</dbReference>
<evidence type="ECO:0000256" key="2">
    <source>
        <dbReference type="ARBA" id="ARBA00011123"/>
    </source>
</evidence>
<dbReference type="Gene3D" id="1.10.150.380">
    <property type="entry name" value="GatB domain, N-terminal subdomain"/>
    <property type="match status" value="1"/>
</dbReference>
<reference evidence="13 14" key="1">
    <citation type="submission" date="2021-12" db="EMBL/GenBank/DDBJ databases">
        <title>Genome seq of P8.</title>
        <authorList>
            <person name="Seo T."/>
        </authorList>
    </citation>
    <scope>NUCLEOTIDE SEQUENCE [LARGE SCALE GENOMIC DNA]</scope>
    <source>
        <strain evidence="13 14">P8</strain>
    </source>
</reference>
<evidence type="ECO:0000256" key="11">
    <source>
        <dbReference type="HAMAP-Rule" id="MF_00121"/>
    </source>
</evidence>
<comment type="catalytic activity">
    <reaction evidence="10 11">
        <text>L-glutamyl-tRNA(Gln) + L-glutamine + ATP + H2O = L-glutaminyl-tRNA(Gln) + L-glutamate + ADP + phosphate + H(+)</text>
        <dbReference type="Rhea" id="RHEA:17521"/>
        <dbReference type="Rhea" id="RHEA-COMP:9681"/>
        <dbReference type="Rhea" id="RHEA-COMP:9684"/>
        <dbReference type="ChEBI" id="CHEBI:15377"/>
        <dbReference type="ChEBI" id="CHEBI:15378"/>
        <dbReference type="ChEBI" id="CHEBI:29985"/>
        <dbReference type="ChEBI" id="CHEBI:30616"/>
        <dbReference type="ChEBI" id="CHEBI:43474"/>
        <dbReference type="ChEBI" id="CHEBI:58359"/>
        <dbReference type="ChEBI" id="CHEBI:78520"/>
        <dbReference type="ChEBI" id="CHEBI:78521"/>
        <dbReference type="ChEBI" id="CHEBI:456216"/>
    </reaction>
</comment>
<feature type="domain" description="Asn/Gln amidotransferase" evidence="12">
    <location>
        <begin position="334"/>
        <end position="482"/>
    </location>
</feature>
<comment type="subunit">
    <text evidence="2 11">Heterotrimer of A, B and C subunits.</text>
</comment>
<comment type="similarity">
    <text evidence="1 11">Belongs to the GatB/GatE family. GatB subfamily.</text>
</comment>
<dbReference type="Pfam" id="PF02934">
    <property type="entry name" value="GatB_N"/>
    <property type="match status" value="1"/>
</dbReference>
<dbReference type="Proteomes" id="UP001200741">
    <property type="component" value="Unassembled WGS sequence"/>
</dbReference>
<dbReference type="SUPFAM" id="SSF55931">
    <property type="entry name" value="Glutamine synthetase/guanido kinase"/>
    <property type="match status" value="1"/>
</dbReference>
<evidence type="ECO:0000259" key="12">
    <source>
        <dbReference type="SMART" id="SM00845"/>
    </source>
</evidence>
<dbReference type="Pfam" id="PF02637">
    <property type="entry name" value="GatB_Yqey"/>
    <property type="match status" value="1"/>
</dbReference>
<evidence type="ECO:0000313" key="14">
    <source>
        <dbReference type="Proteomes" id="UP001200741"/>
    </source>
</evidence>
<evidence type="ECO:0000256" key="9">
    <source>
        <dbReference type="ARBA" id="ARBA00047380"/>
    </source>
</evidence>
<evidence type="ECO:0000256" key="8">
    <source>
        <dbReference type="ARBA" id="ARBA00024799"/>
    </source>
</evidence>
<dbReference type="PANTHER" id="PTHR11659:SF0">
    <property type="entry name" value="GLUTAMYL-TRNA(GLN) AMIDOTRANSFERASE SUBUNIT B, MITOCHONDRIAL"/>
    <property type="match status" value="1"/>
</dbReference>
<evidence type="ECO:0000256" key="4">
    <source>
        <dbReference type="ARBA" id="ARBA00022598"/>
    </source>
</evidence>
<organism evidence="13 14">
    <name type="scientific">Pelomonas cellulosilytica</name>
    <dbReference type="NCBI Taxonomy" id="2906762"/>
    <lineage>
        <taxon>Bacteria</taxon>
        <taxon>Pseudomonadati</taxon>
        <taxon>Pseudomonadota</taxon>
        <taxon>Betaproteobacteria</taxon>
        <taxon>Burkholderiales</taxon>
        <taxon>Sphaerotilaceae</taxon>
        <taxon>Roseateles</taxon>
    </lineage>
</organism>
<evidence type="ECO:0000256" key="1">
    <source>
        <dbReference type="ARBA" id="ARBA00005306"/>
    </source>
</evidence>
<dbReference type="SMART" id="SM00845">
    <property type="entry name" value="GatB_Yqey"/>
    <property type="match status" value="1"/>
</dbReference>
<evidence type="ECO:0000256" key="3">
    <source>
        <dbReference type="ARBA" id="ARBA00016923"/>
    </source>
</evidence>
<dbReference type="HAMAP" id="MF_00121">
    <property type="entry name" value="GatB"/>
    <property type="match status" value="1"/>
</dbReference>
<dbReference type="NCBIfam" id="TIGR00133">
    <property type="entry name" value="gatB"/>
    <property type="match status" value="1"/>
</dbReference>
<dbReference type="RefSeq" id="WP_233372553.1">
    <property type="nucleotide sequence ID" value="NZ_JAJTWU010000005.1"/>
</dbReference>
<evidence type="ECO:0000313" key="13">
    <source>
        <dbReference type="EMBL" id="MCE4555541.1"/>
    </source>
</evidence>
<keyword evidence="7 11" id="KW-0648">Protein biosynthesis</keyword>
<keyword evidence="6 11" id="KW-0067">ATP-binding</keyword>
<protein>
    <recommendedName>
        <fullName evidence="3 11">Aspartyl/glutamyl-tRNA(Asn/Gln) amidotransferase subunit B</fullName>
        <shortName evidence="11">Asp/Glu-ADT subunit B</shortName>
        <ecNumber evidence="11">6.3.5.-</ecNumber>
    </recommendedName>
</protein>
<comment type="function">
    <text evidence="8 11">Allows the formation of correctly charged Asn-tRNA(Asn) or Gln-tRNA(Gln) through the transamidation of misacylated Asp-tRNA(Asn) or Glu-tRNA(Gln) in organisms which lack either or both of asparaginyl-tRNA or glutaminyl-tRNA synthetases. The reaction takes place in the presence of glutamine and ATP through an activated phospho-Asp-tRNA(Asn) or phospho-Glu-tRNA(Gln).</text>
</comment>